<dbReference type="Gene3D" id="3.40.50.10690">
    <property type="entry name" value="putative lor/sdh protein like domains"/>
    <property type="match status" value="2"/>
</dbReference>
<dbReference type="AlphaFoldDB" id="A0A972GSK3"/>
<protein>
    <submittedName>
        <fullName evidence="1">Uncharacterized protein</fullName>
    </submittedName>
</protein>
<evidence type="ECO:0000313" key="1">
    <source>
        <dbReference type="EMBL" id="NOU96094.1"/>
    </source>
</evidence>
<proteinExistence type="predicted"/>
<keyword evidence="2" id="KW-1185">Reference proteome</keyword>
<dbReference type="EMBL" id="WHOD01000087">
    <property type="protein sequence ID" value="NOU96094.1"/>
    <property type="molecule type" value="Genomic_DNA"/>
</dbReference>
<reference evidence="1" key="1">
    <citation type="submission" date="2019-10" db="EMBL/GenBank/DDBJ databases">
        <title>Description of Paenibacillus glebae sp. nov.</title>
        <authorList>
            <person name="Carlier A."/>
            <person name="Qi S."/>
        </authorList>
    </citation>
    <scope>NUCLEOTIDE SEQUENCE</scope>
    <source>
        <strain evidence="1">LMG 31456</strain>
    </source>
</reference>
<gene>
    <name evidence="1" type="ORF">GC093_23130</name>
</gene>
<name>A0A972GSK3_9BACL</name>
<dbReference type="RefSeq" id="WP_171654311.1">
    <property type="nucleotide sequence ID" value="NZ_WHOD01000087.1"/>
</dbReference>
<dbReference type="InterPro" id="IPR029035">
    <property type="entry name" value="DHS-like_NAD/FAD-binding_dom"/>
</dbReference>
<accession>A0A972GSK3</accession>
<dbReference type="Proteomes" id="UP000641588">
    <property type="component" value="Unassembled WGS sequence"/>
</dbReference>
<comment type="caution">
    <text evidence="1">The sequence shown here is derived from an EMBL/GenBank/DDBJ whole genome shotgun (WGS) entry which is preliminary data.</text>
</comment>
<organism evidence="1 2">
    <name type="scientific">Paenibacillus foliorum</name>
    <dbReference type="NCBI Taxonomy" id="2654974"/>
    <lineage>
        <taxon>Bacteria</taxon>
        <taxon>Bacillati</taxon>
        <taxon>Bacillota</taxon>
        <taxon>Bacilli</taxon>
        <taxon>Bacillales</taxon>
        <taxon>Paenibacillaceae</taxon>
        <taxon>Paenibacillus</taxon>
    </lineage>
</organism>
<dbReference type="SUPFAM" id="SSF52467">
    <property type="entry name" value="DHS-like NAD/FAD-binding domain"/>
    <property type="match status" value="1"/>
</dbReference>
<evidence type="ECO:0000313" key="2">
    <source>
        <dbReference type="Proteomes" id="UP000641588"/>
    </source>
</evidence>
<sequence length="673" mass="74320">MTVDNRLSFQGIKTNSVFDRTNLVTIKNMARPYEDTLEQWSGSSSLEFQQLVDRIIAARLAGLPVIWSMGAHVIKNGLSRYIIELVRHGFLTHVSGNGATSIHDFELAFLGETSEDVARSIEDGSFGMWEETGRYMNEAVQQGAKLGMGYGASLYTYLSAHPQQFPYYDDCVFVQCQKYGVPYTCHISIGTDIIHQHPIVDFAALGAASGEDFRLMSRSVEGMQGGGVFLNFGSAISGPEIFLKCLALARNKGLPMSEIMAANFDIVSVPAGAKPRDTDPAYHYRPRRVFIDRLNEIGGKGYLFPGLHQQTIPALFHALLLRKEEMGVEFPEISTMSLKNAQIDGKRQVTLYPVSTRNNKLDVEALSELEQDEESQSTLGSLNGPEFDDFIKRLWTARKNGCRVLVSIGSNMIGSGANRYLIDLIKRGYITHLALTGAACSQDIELAVCGRAEELEEGYLQAGKLGMWKEAGDIIHQALTDGLAEGLGYGESLMAYASKYPQSFPYFEESLLGACARYGIPYTCHITIGTDDIQLHPNSNFAEQAKASGYDFQSYCHSVASLEGGVFINFGSAVTGPEVFLKALSISRNLLHQVHHITTANFDIVKLGDYSKKVGYEDWDYYYRPRKNIIHRPTSLGGKGFHWEGLHADTVPAVWKALASVEKDAGDTNSKHL</sequence>